<dbReference type="GO" id="GO:0005730">
    <property type="term" value="C:nucleolus"/>
    <property type="evidence" value="ECO:0007669"/>
    <property type="project" value="UniProtKB-SubCell"/>
</dbReference>
<feature type="region of interest" description="Disordered" evidence="7">
    <location>
        <begin position="374"/>
        <end position="505"/>
    </location>
</feature>
<dbReference type="GO" id="GO:0030688">
    <property type="term" value="C:preribosome, small subunit precursor"/>
    <property type="evidence" value="ECO:0007669"/>
    <property type="project" value="TreeGrafter"/>
</dbReference>
<evidence type="ECO:0000313" key="9">
    <source>
        <dbReference type="Ensembl" id="ENSSGRP00000106532.1"/>
    </source>
</evidence>
<evidence type="ECO:0000256" key="4">
    <source>
        <dbReference type="ARBA" id="ARBA00037087"/>
    </source>
</evidence>
<dbReference type="Proteomes" id="UP000472262">
    <property type="component" value="Unassembled WGS sequence"/>
</dbReference>
<dbReference type="PROSITE" id="PS51714">
    <property type="entry name" value="G_BMS1"/>
    <property type="match status" value="1"/>
</dbReference>
<dbReference type="RefSeq" id="XP_016137653.1">
    <property type="nucleotide sequence ID" value="XM_016282167.1"/>
</dbReference>
<dbReference type="Ensembl" id="ENSSGRT00000113206.1">
    <property type="protein sequence ID" value="ENSSGRP00000106528.1"/>
    <property type="gene ID" value="ENSSGRG00000052636.1"/>
</dbReference>
<dbReference type="Pfam" id="PF22298">
    <property type="entry name" value="Tsr1_G-like"/>
    <property type="match status" value="1"/>
</dbReference>
<dbReference type="Pfam" id="PF04950">
    <property type="entry name" value="RIBIOP_C"/>
    <property type="match status" value="1"/>
</dbReference>
<feature type="domain" description="Bms1-type G" evidence="8">
    <location>
        <begin position="88"/>
        <end position="252"/>
    </location>
</feature>
<dbReference type="SMART" id="SM00785">
    <property type="entry name" value="AARP2CN"/>
    <property type="match status" value="1"/>
</dbReference>
<evidence type="ECO:0000256" key="3">
    <source>
        <dbReference type="ARBA" id="ARBA00023242"/>
    </source>
</evidence>
<feature type="compositionally biased region" description="Basic and acidic residues" evidence="7">
    <location>
        <begin position="72"/>
        <end position="84"/>
    </location>
</feature>
<evidence type="ECO:0000256" key="2">
    <source>
        <dbReference type="ARBA" id="ARBA00022517"/>
    </source>
</evidence>
<dbReference type="RefSeq" id="XP_016137650.1">
    <property type="nucleotide sequence ID" value="XM_016282164.1"/>
</dbReference>
<feature type="compositionally biased region" description="Basic and acidic residues" evidence="7">
    <location>
        <begin position="31"/>
        <end position="40"/>
    </location>
</feature>
<feature type="region of interest" description="Disordered" evidence="7">
    <location>
        <begin position="1"/>
        <end position="84"/>
    </location>
</feature>
<dbReference type="RefSeq" id="XP_016137651.1">
    <property type="nucleotide sequence ID" value="XM_016282165.1"/>
</dbReference>
<dbReference type="GO" id="GO:0034511">
    <property type="term" value="F:U3 snoRNA binding"/>
    <property type="evidence" value="ECO:0007669"/>
    <property type="project" value="TreeGrafter"/>
</dbReference>
<dbReference type="GeneID" id="107592627"/>
<gene>
    <name evidence="9" type="primary">LOC107592627</name>
</gene>
<comment type="subcellular location">
    <subcellularLocation>
        <location evidence="1">Nucleus</location>
        <location evidence="1">Nucleolus</location>
    </subcellularLocation>
</comment>
<dbReference type="PANTHER" id="PTHR12858">
    <property type="entry name" value="RIBOSOME BIOGENESIS PROTEIN"/>
    <property type="match status" value="1"/>
</dbReference>
<dbReference type="GO" id="GO:0000479">
    <property type="term" value="P:endonucleolytic cleavage of tricistronic rRNA transcript (SSU-rRNA, 5.8S rRNA, LSU-rRNA)"/>
    <property type="evidence" value="ECO:0007669"/>
    <property type="project" value="TreeGrafter"/>
</dbReference>
<dbReference type="Ensembl" id="ENSSGRT00000113210.1">
    <property type="protein sequence ID" value="ENSSGRP00000106532.1"/>
    <property type="gene ID" value="ENSSGRG00000052636.1"/>
</dbReference>
<dbReference type="InterPro" id="IPR012948">
    <property type="entry name" value="AARP2CN"/>
</dbReference>
<evidence type="ECO:0000256" key="7">
    <source>
        <dbReference type="SAM" id="MobiDB-lite"/>
    </source>
</evidence>
<evidence type="ECO:0000256" key="5">
    <source>
        <dbReference type="ARBA" id="ARBA00038288"/>
    </source>
</evidence>
<keyword evidence="2" id="KW-0690">Ribosome biogenesis</keyword>
<sequence length="837" mass="94751">MAAGGEQEQAHRPGAYKQKNKQHKHGKHRTKGEIGRENKGRVAVMALTKKQRREVRKMDRRNKANQLRRNKKDSVLTEKRKLGSRDGPPHLVAVIALHSGVDAGAVTKILRGEGVGGVVHEDQGVTGAKDSFGLVLPRFKQRFIFYRPDTADLHSLLDVAKIADSLVFVLESTEGWDSYGDYCLSCLFTQGLPSHALVCQGVADLAVKKRTESRRALSRLVESFFPEPRLFPVDSEQDATLLLRHLSAQKQRRLGFRSRHSHLLAQRATYILNTSQDGTGGPATGLGTLSVSGYIRGCPLQVNRLVHITGHGDFQLSQIDAPADPLPIVTAAPRPVKPGQEVEMTDGGDADMKGDVRVLMKADPEKRESLQVEAEVDPMDGEQTWPTEAELEEAEEARKKRRVMKVPKGTSDYQATWIIDDAEQEEEDNDVDSWDDDDEDGMMEDEMDGDNESQDAGSECASEGDDDDGEEEEEEEEEEEISSTGRTGADQKYDEGMDEAEEGEGLRRYREARANEMFPDEVDTPLDVPAKTRFQKFRGLKSFRSSPWDPLENLPLDYSRIYQFQNFERMRRRILADVANEEEGAMVGWYVTLHILDVPPSAMESFQTGKPLVLVSLLPHEQKMSVMHMLVRQHPSNTEPIKSKEDLVFQCGFRRFRASAIFSQHTSADKHKMERFLRPDAPTVMSVYAPITFPTTGVLVFKQRDNGMQDLVATGTLLSCDPQRVVLKRIVLSGHPFKINRRSAVVRYMFFNRDDILWFKPVELRTKWGRRGHIKEALGTHGHMKCVFDNQLRSQDTVLMNLYKRVYPHWTYDPYVPAPLPWVKREQPLALCDIDME</sequence>
<dbReference type="AlphaFoldDB" id="A0A672SXG4"/>
<evidence type="ECO:0000259" key="8">
    <source>
        <dbReference type="PROSITE" id="PS51714"/>
    </source>
</evidence>
<keyword evidence="10" id="KW-1185">Reference proteome</keyword>
<proteinExistence type="inferred from homology"/>
<dbReference type="GO" id="GO:0005525">
    <property type="term" value="F:GTP binding"/>
    <property type="evidence" value="ECO:0007669"/>
    <property type="project" value="TreeGrafter"/>
</dbReference>
<dbReference type="GO" id="GO:0000462">
    <property type="term" value="P:maturation of SSU-rRNA from tricistronic rRNA transcript (SSU-rRNA, 5.8S rRNA, LSU-rRNA)"/>
    <property type="evidence" value="ECO:0007669"/>
    <property type="project" value="TreeGrafter"/>
</dbReference>
<keyword evidence="3" id="KW-0539">Nucleus</keyword>
<feature type="compositionally biased region" description="Basic residues" evidence="7">
    <location>
        <begin position="18"/>
        <end position="30"/>
    </location>
</feature>
<name>A0A672SXG4_SINGR</name>
<dbReference type="InterPro" id="IPR039761">
    <property type="entry name" value="Bms1/Tsr1"/>
</dbReference>
<feature type="compositionally biased region" description="Acidic residues" evidence="7">
    <location>
        <begin position="420"/>
        <end position="453"/>
    </location>
</feature>
<evidence type="ECO:0000313" key="10">
    <source>
        <dbReference type="Proteomes" id="UP000472262"/>
    </source>
</evidence>
<feature type="compositionally biased region" description="Basic residues" evidence="7">
    <location>
        <begin position="49"/>
        <end position="60"/>
    </location>
</feature>
<dbReference type="OrthoDB" id="119302at2759"/>
<evidence type="ECO:0000256" key="1">
    <source>
        <dbReference type="ARBA" id="ARBA00004604"/>
    </source>
</evidence>
<dbReference type="Ensembl" id="ENSSGRT00000113208.1">
    <property type="protein sequence ID" value="ENSSGRP00000106530.1"/>
    <property type="gene ID" value="ENSSGRG00000052636.1"/>
</dbReference>
<comment type="similarity">
    <text evidence="5">Belongs to the TRAFAC class translation factor GTPase superfamily. Bms1-like GTPase family. TSR1 subfamily.</text>
</comment>
<dbReference type="GO" id="GO:0003924">
    <property type="term" value="F:GTPase activity"/>
    <property type="evidence" value="ECO:0007669"/>
    <property type="project" value="TreeGrafter"/>
</dbReference>
<dbReference type="Pfam" id="PF08142">
    <property type="entry name" value="AARP2CN"/>
    <property type="match status" value="1"/>
</dbReference>
<feature type="compositionally biased region" description="Acidic residues" evidence="7">
    <location>
        <begin position="462"/>
        <end position="481"/>
    </location>
</feature>
<accession>A0A672SXG4</accession>
<dbReference type="InterPro" id="IPR030387">
    <property type="entry name" value="G_Bms1/Tsr1_dom"/>
</dbReference>
<organism evidence="9 10">
    <name type="scientific">Sinocyclocheilus grahami</name>
    <name type="common">Dianchi golden-line fish</name>
    <name type="synonym">Barbus grahami</name>
    <dbReference type="NCBI Taxonomy" id="75366"/>
    <lineage>
        <taxon>Eukaryota</taxon>
        <taxon>Metazoa</taxon>
        <taxon>Chordata</taxon>
        <taxon>Craniata</taxon>
        <taxon>Vertebrata</taxon>
        <taxon>Euteleostomi</taxon>
        <taxon>Actinopterygii</taxon>
        <taxon>Neopterygii</taxon>
        <taxon>Teleostei</taxon>
        <taxon>Ostariophysi</taxon>
        <taxon>Cypriniformes</taxon>
        <taxon>Cyprinidae</taxon>
        <taxon>Cyprininae</taxon>
        <taxon>Sinocyclocheilus</taxon>
    </lineage>
</organism>
<comment type="function">
    <text evidence="4">Required during maturation of the 40S ribosomal subunit in the nucleolus.</text>
</comment>
<protein>
    <recommendedName>
        <fullName evidence="6">Pre-rRNA-processing protein TSR1 homolog</fullName>
    </recommendedName>
</protein>
<dbReference type="PANTHER" id="PTHR12858:SF1">
    <property type="entry name" value="PRE-RRNA-PROCESSING PROTEIN TSR1 HOMOLOG"/>
    <property type="match status" value="1"/>
</dbReference>
<dbReference type="InterPro" id="IPR007034">
    <property type="entry name" value="BMS1_TSR1_C"/>
</dbReference>
<reference evidence="9" key="1">
    <citation type="submission" date="2025-05" db="UniProtKB">
        <authorList>
            <consortium name="Ensembl"/>
        </authorList>
    </citation>
    <scope>IDENTIFICATION</scope>
</reference>
<dbReference type="SMART" id="SM01362">
    <property type="entry name" value="DUF663"/>
    <property type="match status" value="1"/>
</dbReference>
<dbReference type="OMA" id="HQFMGLL"/>
<evidence type="ECO:0000256" key="6">
    <source>
        <dbReference type="ARBA" id="ARBA00040070"/>
    </source>
</evidence>
<dbReference type="KEGG" id="sgh:107592627"/>